<dbReference type="Pfam" id="PF04738">
    <property type="entry name" value="Lant_dehydr_N"/>
    <property type="match status" value="1"/>
</dbReference>
<dbReference type="Proteomes" id="UP001499987">
    <property type="component" value="Unassembled WGS sequence"/>
</dbReference>
<organism evidence="2 3">
    <name type="scientific">Kitasatospora arboriphila</name>
    <dbReference type="NCBI Taxonomy" id="258052"/>
    <lineage>
        <taxon>Bacteria</taxon>
        <taxon>Bacillati</taxon>
        <taxon>Actinomycetota</taxon>
        <taxon>Actinomycetes</taxon>
        <taxon>Kitasatosporales</taxon>
        <taxon>Streptomycetaceae</taxon>
        <taxon>Kitasatospora</taxon>
    </lineage>
</organism>
<proteinExistence type="predicted"/>
<protein>
    <recommendedName>
        <fullName evidence="1">Lantibiotic dehydratase N-terminal domain-containing protein</fullName>
    </recommendedName>
</protein>
<reference evidence="3" key="1">
    <citation type="journal article" date="2019" name="Int. J. Syst. Evol. Microbiol.">
        <title>The Global Catalogue of Microorganisms (GCM) 10K type strain sequencing project: providing services to taxonomists for standard genome sequencing and annotation.</title>
        <authorList>
            <consortium name="The Broad Institute Genomics Platform"/>
            <consortium name="The Broad Institute Genome Sequencing Center for Infectious Disease"/>
            <person name="Wu L."/>
            <person name="Ma J."/>
        </authorList>
    </citation>
    <scope>NUCLEOTIDE SEQUENCE [LARGE SCALE GENOMIC DNA]</scope>
    <source>
        <strain evidence="3">JCM 13002</strain>
    </source>
</reference>
<accession>A0ABP4E1J8</accession>
<sequence>MSSRHPVVAATFTVRVAGLAATVTEQLADRPLRDALLATARTAAELTARAAELSDRCHAVIGALPHPAAKPKLVALRRRVHQQRDTARLLADPLVTVALGGELTADITEFGHRVARHRAGRAELPALLAEAERAVNAALREIAADPRFDQGLAHASPTLRQVLQHRPGRQELIRLAVYATRAAVRTSPFSTFTASGLGRFVPDGPALRWTATAPARSVVELDLAALVPLAAELSGATGTRVRVNPSARIVSDTVRFLRPAPEEELLSLPLTAALRHCLRAAADRPTLAELTARLPAPPDRAAGYLHALLATGLLLARPDLDEHGPDPLGRLARRAPELTPVHEALRAYAHADGTERAALGATLSERLVPLGVTGRLRDVVTEQSVIPGVVAEAGLSSWRAALDDLALACRLLAVFDHTLPFKLAIASFVRERFGTRTPVPFDRFYTELVRHGGEVMRLHPAAVAFAPTGPTEVLAASAIPEVRRLVGLIGEVRRALPDRRRIEQVLDTLPVWVRPVGSAAVYTQYDGGRLVVNAVNSGFGRGRSRVRRLLVAAGEDPLPVAAVHPGGTRYAEFAQTPATSLDQREFALPERLDYPPPARLTVGVGRDGLPVLLDGDEAVRPVHGGLSYERQLPPVMALLVEAFGESPILLRPDQPLQHDPVAGTGPGRVLHAPRLDVGRVVLRRATWVARPGTLPRRAAGQTDADFLLLLAAWLTEHGIPPRFFVSVLRPGGGPADPPARDRTRKPLLVDIGSPPLALAFEKLAADPAAAAVLTEVAPEPATALTDQEGLPRVTEFLIELNCRGDGR</sequence>
<dbReference type="RefSeq" id="WP_344623350.1">
    <property type="nucleotide sequence ID" value="NZ_BAAALD010000015.1"/>
</dbReference>
<comment type="caution">
    <text evidence="2">The sequence shown here is derived from an EMBL/GenBank/DDBJ whole genome shotgun (WGS) entry which is preliminary data.</text>
</comment>
<keyword evidence="3" id="KW-1185">Reference proteome</keyword>
<dbReference type="EMBL" id="BAAALD010000015">
    <property type="protein sequence ID" value="GAA1079381.1"/>
    <property type="molecule type" value="Genomic_DNA"/>
</dbReference>
<evidence type="ECO:0000259" key="1">
    <source>
        <dbReference type="Pfam" id="PF04738"/>
    </source>
</evidence>
<gene>
    <name evidence="2" type="ORF">GCM10009663_22070</name>
</gene>
<dbReference type="InterPro" id="IPR006827">
    <property type="entry name" value="Lant_deHydtase_N"/>
</dbReference>
<feature type="domain" description="Lantibiotic dehydratase N-terminal" evidence="1">
    <location>
        <begin position="144"/>
        <end position="357"/>
    </location>
</feature>
<evidence type="ECO:0000313" key="3">
    <source>
        <dbReference type="Proteomes" id="UP001499987"/>
    </source>
</evidence>
<name>A0ABP4E1J8_9ACTN</name>
<evidence type="ECO:0000313" key="2">
    <source>
        <dbReference type="EMBL" id="GAA1079381.1"/>
    </source>
</evidence>